<dbReference type="PANTHER" id="PTHR24287:SF5">
    <property type="entry name" value="P450, PUTATIVE (EUROFUNG)-RELATED"/>
    <property type="match status" value="1"/>
</dbReference>
<dbReference type="InterPro" id="IPR017972">
    <property type="entry name" value="Cyt_P450_CS"/>
</dbReference>
<sequence>MMDESAFRGIHFSVTDHLDPKHLRRAPHKPDAMIRYILDRLGWLTALYATITYGVYSTRNLIPERISLALCLVLTLLYVKKAGFHLGQERRIRALGKHAPSVRTPYPFNLGVMFQALYYFSQHRNHEFWWKLFKNGNPNRPYTVEAVTLGGRLVFTVDEENIKAILATQFSDYGKGPQFRKEWKDFLGLSIFTTDKELWHNSRQLLRPQFIKDRVSDLQKFEHHVQILLPMLAGSHNGATVRLDDFMYRFTLDAATDFLFGTSVGSLQNGEAEFAQAFAEVQGVQAIIARSGPLASLYPKKKFHEALDVMNKFTDRYIDQALQLPKEELEKKTKSDEGYTFLHAIATYTRDRQVLRDQLVAVLLAGRDTTAVTLSWLFYELSLKPEIVKKLRQEIISYVGLQREPTYDDLKSMRYLQHTLNETLRLYPVVPYNVRVALEDTTLPHGGGPDGMEPVGIAKDTPIGYSTFVMQRRADIYPPESEKFPHYLTFAPERWDHWTPKSWTHIPFNGGPRICIGQQFALTELAYTVTRILQTFERVECRMDEFPGTKTDIVLQPAKGVYVAFVKAESV</sequence>
<dbReference type="PRINTS" id="PR00385">
    <property type="entry name" value="P450"/>
</dbReference>
<organism evidence="8 9">
    <name type="scientific">Pseudocercospora eumusae</name>
    <dbReference type="NCBI Taxonomy" id="321146"/>
    <lineage>
        <taxon>Eukaryota</taxon>
        <taxon>Fungi</taxon>
        <taxon>Dikarya</taxon>
        <taxon>Ascomycota</taxon>
        <taxon>Pezizomycotina</taxon>
        <taxon>Dothideomycetes</taxon>
        <taxon>Dothideomycetidae</taxon>
        <taxon>Mycosphaerellales</taxon>
        <taxon>Mycosphaerellaceae</taxon>
        <taxon>Pseudocercospora</taxon>
    </lineage>
</organism>
<dbReference type="PANTHER" id="PTHR24287">
    <property type="entry name" value="P450, PUTATIVE (EUROFUNG)-RELATED"/>
    <property type="match status" value="1"/>
</dbReference>
<dbReference type="STRING" id="321146.A0A139HNS5"/>
<evidence type="ECO:0000256" key="3">
    <source>
        <dbReference type="ARBA" id="ARBA00022723"/>
    </source>
</evidence>
<keyword evidence="9" id="KW-1185">Reference proteome</keyword>
<evidence type="ECO:0000256" key="7">
    <source>
        <dbReference type="RuleBase" id="RU000461"/>
    </source>
</evidence>
<evidence type="ECO:0000256" key="2">
    <source>
        <dbReference type="ARBA" id="ARBA00010617"/>
    </source>
</evidence>
<evidence type="ECO:0000256" key="4">
    <source>
        <dbReference type="ARBA" id="ARBA00023002"/>
    </source>
</evidence>
<proteinExistence type="inferred from homology"/>
<comment type="caution">
    <text evidence="8">The sequence shown here is derived from an EMBL/GenBank/DDBJ whole genome shotgun (WGS) entry which is preliminary data.</text>
</comment>
<keyword evidence="5 7" id="KW-0408">Iron</keyword>
<evidence type="ECO:0000313" key="8">
    <source>
        <dbReference type="EMBL" id="KXT04043.1"/>
    </source>
</evidence>
<evidence type="ECO:0000256" key="1">
    <source>
        <dbReference type="ARBA" id="ARBA00001971"/>
    </source>
</evidence>
<dbReference type="Pfam" id="PF00067">
    <property type="entry name" value="p450"/>
    <property type="match status" value="1"/>
</dbReference>
<dbReference type="PROSITE" id="PS00086">
    <property type="entry name" value="CYTOCHROME_P450"/>
    <property type="match status" value="1"/>
</dbReference>
<dbReference type="GO" id="GO:0020037">
    <property type="term" value="F:heme binding"/>
    <property type="evidence" value="ECO:0007669"/>
    <property type="project" value="InterPro"/>
</dbReference>
<dbReference type="AlphaFoldDB" id="A0A139HNS5"/>
<dbReference type="GO" id="GO:0016712">
    <property type="term" value="F:oxidoreductase activity, acting on paired donors, with incorporation or reduction of molecular oxygen, reduced flavin or flavoprotein as one donor, and incorporation of one atom of oxygen"/>
    <property type="evidence" value="ECO:0007669"/>
    <property type="project" value="InterPro"/>
</dbReference>
<dbReference type="CDD" id="cd11063">
    <property type="entry name" value="CYP52"/>
    <property type="match status" value="1"/>
</dbReference>
<protein>
    <submittedName>
        <fullName evidence="8">Uncharacterized protein</fullName>
    </submittedName>
</protein>
<accession>A0A139HNS5</accession>
<keyword evidence="4 7" id="KW-0560">Oxidoreductase</keyword>
<keyword evidence="7" id="KW-0349">Heme</keyword>
<dbReference type="GO" id="GO:0005506">
    <property type="term" value="F:iron ion binding"/>
    <property type="evidence" value="ECO:0007669"/>
    <property type="project" value="InterPro"/>
</dbReference>
<keyword evidence="3 7" id="KW-0479">Metal-binding</keyword>
<dbReference type="Proteomes" id="UP000070133">
    <property type="component" value="Unassembled WGS sequence"/>
</dbReference>
<evidence type="ECO:0000313" key="9">
    <source>
        <dbReference type="Proteomes" id="UP000070133"/>
    </source>
</evidence>
<comment type="cofactor">
    <cofactor evidence="1">
        <name>heme</name>
        <dbReference type="ChEBI" id="CHEBI:30413"/>
    </cofactor>
</comment>
<dbReference type="Gene3D" id="1.10.630.10">
    <property type="entry name" value="Cytochrome P450"/>
    <property type="match status" value="1"/>
</dbReference>
<name>A0A139HNS5_9PEZI</name>
<comment type="similarity">
    <text evidence="2 7">Belongs to the cytochrome P450 family.</text>
</comment>
<dbReference type="SUPFAM" id="SSF48264">
    <property type="entry name" value="Cytochrome P450"/>
    <property type="match status" value="1"/>
</dbReference>
<dbReference type="OrthoDB" id="1470350at2759"/>
<keyword evidence="6 7" id="KW-0503">Monooxygenase</keyword>
<dbReference type="InterPro" id="IPR036396">
    <property type="entry name" value="Cyt_P450_sf"/>
</dbReference>
<dbReference type="EMBL" id="LFZN01000024">
    <property type="protein sequence ID" value="KXT04043.1"/>
    <property type="molecule type" value="Genomic_DNA"/>
</dbReference>
<evidence type="ECO:0000256" key="6">
    <source>
        <dbReference type="ARBA" id="ARBA00023033"/>
    </source>
</evidence>
<dbReference type="InterPro" id="IPR001128">
    <property type="entry name" value="Cyt_P450"/>
</dbReference>
<reference evidence="8 9" key="1">
    <citation type="submission" date="2015-07" db="EMBL/GenBank/DDBJ databases">
        <title>Comparative genomics of the Sigatoka disease complex on banana suggests a link between parallel evolutionary changes in Pseudocercospora fijiensis and Pseudocercospora eumusae and increased virulence on the banana host.</title>
        <authorList>
            <person name="Chang T.-C."/>
            <person name="Salvucci A."/>
            <person name="Crous P.W."/>
            <person name="Stergiopoulos I."/>
        </authorList>
    </citation>
    <scope>NUCLEOTIDE SEQUENCE [LARGE SCALE GENOMIC DNA]</scope>
    <source>
        <strain evidence="8 9">CBS 114824</strain>
    </source>
</reference>
<evidence type="ECO:0000256" key="5">
    <source>
        <dbReference type="ARBA" id="ARBA00023004"/>
    </source>
</evidence>
<dbReference type="InterPro" id="IPR047146">
    <property type="entry name" value="Cyt_P450_E_CYP52_fungi"/>
</dbReference>
<gene>
    <name evidence="8" type="ORF">AC578_4943</name>
</gene>
<dbReference type="InterPro" id="IPR002974">
    <property type="entry name" value="Cyt_P450_E_CYP52_ascomycetes"/>
</dbReference>
<dbReference type="PRINTS" id="PR01239">
    <property type="entry name" value="EP450IICYP52"/>
</dbReference>